<keyword evidence="3" id="KW-1185">Reference proteome</keyword>
<dbReference type="Pfam" id="PF00884">
    <property type="entry name" value="Sulfatase"/>
    <property type="match status" value="1"/>
</dbReference>
<dbReference type="KEGG" id="mng:MNEG_11772"/>
<organism evidence="2 3">
    <name type="scientific">Monoraphidium neglectum</name>
    <dbReference type="NCBI Taxonomy" id="145388"/>
    <lineage>
        <taxon>Eukaryota</taxon>
        <taxon>Viridiplantae</taxon>
        <taxon>Chlorophyta</taxon>
        <taxon>core chlorophytes</taxon>
        <taxon>Chlorophyceae</taxon>
        <taxon>CS clade</taxon>
        <taxon>Sphaeropleales</taxon>
        <taxon>Selenastraceae</taxon>
        <taxon>Monoraphidium</taxon>
    </lineage>
</organism>
<name>A0A0D2M4K5_9CHLO</name>
<dbReference type="EMBL" id="KK103119">
    <property type="protein sequence ID" value="KIY96191.1"/>
    <property type="molecule type" value="Genomic_DNA"/>
</dbReference>
<dbReference type="GeneID" id="25729068"/>
<dbReference type="InterPro" id="IPR000917">
    <property type="entry name" value="Sulfatase_N"/>
</dbReference>
<reference evidence="2 3" key="1">
    <citation type="journal article" date="2013" name="BMC Genomics">
        <title>Reconstruction of the lipid metabolism for the microalga Monoraphidium neglectum from its genome sequence reveals characteristics suitable for biofuel production.</title>
        <authorList>
            <person name="Bogen C."/>
            <person name="Al-Dilaimi A."/>
            <person name="Albersmeier A."/>
            <person name="Wichmann J."/>
            <person name="Grundmann M."/>
            <person name="Rupp O."/>
            <person name="Lauersen K.J."/>
            <person name="Blifernez-Klassen O."/>
            <person name="Kalinowski J."/>
            <person name="Goesmann A."/>
            <person name="Mussgnug J.H."/>
            <person name="Kruse O."/>
        </authorList>
    </citation>
    <scope>NUCLEOTIDE SEQUENCE [LARGE SCALE GENOMIC DNA]</scope>
    <source>
        <strain evidence="2 3">SAG 48.87</strain>
    </source>
</reference>
<evidence type="ECO:0000313" key="3">
    <source>
        <dbReference type="Proteomes" id="UP000054498"/>
    </source>
</evidence>
<feature type="domain" description="Sulfatase N-terminal" evidence="1">
    <location>
        <begin position="7"/>
        <end position="113"/>
    </location>
</feature>
<dbReference type="SUPFAM" id="SSF53649">
    <property type="entry name" value="Alkaline phosphatase-like"/>
    <property type="match status" value="1"/>
</dbReference>
<keyword evidence="2" id="KW-0378">Hydrolase</keyword>
<dbReference type="Gene3D" id="3.40.720.10">
    <property type="entry name" value="Alkaline Phosphatase, subunit A"/>
    <property type="match status" value="1"/>
</dbReference>
<proteinExistence type="predicted"/>
<dbReference type="EC" id="3.1.6.1" evidence="2"/>
<dbReference type="OrthoDB" id="103349at2759"/>
<protein>
    <submittedName>
        <fullName evidence="2">Arylsulfatase</fullName>
        <ecNumber evidence="2">3.1.6.1</ecNumber>
    </submittedName>
</protein>
<accession>A0A0D2M4K5</accession>
<sequence length="117" mass="12537">MATKSRPNILCVWGDDIGVANLSCYTNGIMGYKTPNIDRVAKEGLMFTDAYAEQSCTAGRATFITGQNPYRTGLTKVGMPGAPIGLRPEDPTIAQALRHHGYATGQFGKNHLATCTT</sequence>
<dbReference type="GO" id="GO:0004065">
    <property type="term" value="F:arylsulfatase activity"/>
    <property type="evidence" value="ECO:0007669"/>
    <property type="project" value="UniProtKB-EC"/>
</dbReference>
<dbReference type="PANTHER" id="PTHR43751:SF2">
    <property type="entry name" value="SULFATASE N-TERMINAL DOMAIN-CONTAINING PROTEIN"/>
    <property type="match status" value="1"/>
</dbReference>
<dbReference type="PANTHER" id="PTHR43751">
    <property type="entry name" value="SULFATASE"/>
    <property type="match status" value="1"/>
</dbReference>
<evidence type="ECO:0000313" key="2">
    <source>
        <dbReference type="EMBL" id="KIY96191.1"/>
    </source>
</evidence>
<dbReference type="AlphaFoldDB" id="A0A0D2M4K5"/>
<evidence type="ECO:0000259" key="1">
    <source>
        <dbReference type="Pfam" id="PF00884"/>
    </source>
</evidence>
<dbReference type="STRING" id="145388.A0A0D2M4K5"/>
<dbReference type="RefSeq" id="XP_013895211.1">
    <property type="nucleotide sequence ID" value="XM_014039757.1"/>
</dbReference>
<dbReference type="InterPro" id="IPR052701">
    <property type="entry name" value="GAG_Ulvan_Degrading_Sulfatases"/>
</dbReference>
<dbReference type="Proteomes" id="UP000054498">
    <property type="component" value="Unassembled WGS sequence"/>
</dbReference>
<dbReference type="InterPro" id="IPR017850">
    <property type="entry name" value="Alkaline_phosphatase_core_sf"/>
</dbReference>
<gene>
    <name evidence="2" type="ORF">MNEG_11772</name>
</gene>